<evidence type="ECO:0000256" key="4">
    <source>
        <dbReference type="ARBA" id="ARBA00017286"/>
    </source>
</evidence>
<dbReference type="OrthoDB" id="20086at2759"/>
<feature type="compositionally biased region" description="Basic and acidic residues" evidence="8">
    <location>
        <begin position="17"/>
        <end position="30"/>
    </location>
</feature>
<comment type="similarity">
    <text evidence="3">Belongs to the YAE1 family.</text>
</comment>
<feature type="compositionally biased region" description="Acidic residues" evidence="8">
    <location>
        <begin position="1"/>
        <end position="12"/>
    </location>
</feature>
<name>A0A0H2R2G0_9AGAM</name>
<dbReference type="GO" id="GO:0005634">
    <property type="term" value="C:nucleus"/>
    <property type="evidence" value="ECO:0007669"/>
    <property type="project" value="UniProtKB-SubCell"/>
</dbReference>
<dbReference type="AlphaFoldDB" id="A0A0H2R2G0"/>
<dbReference type="EMBL" id="KQ086253">
    <property type="protein sequence ID" value="KLO05930.1"/>
    <property type="molecule type" value="Genomic_DNA"/>
</dbReference>
<evidence type="ECO:0000313" key="10">
    <source>
        <dbReference type="EMBL" id="KLO05930.1"/>
    </source>
</evidence>
<proteinExistence type="inferred from homology"/>
<accession>A0A0H2R2G0</accession>
<evidence type="ECO:0000256" key="7">
    <source>
        <dbReference type="ARBA" id="ARBA00023242"/>
    </source>
</evidence>
<dbReference type="GO" id="GO:0005737">
    <property type="term" value="C:cytoplasm"/>
    <property type="evidence" value="ECO:0007669"/>
    <property type="project" value="UniProtKB-SubCell"/>
</dbReference>
<evidence type="ECO:0000313" key="11">
    <source>
        <dbReference type="Proteomes" id="UP000053477"/>
    </source>
</evidence>
<keyword evidence="7" id="KW-0539">Nucleus</keyword>
<dbReference type="InParanoid" id="A0A0H2R2G0"/>
<dbReference type="InterPro" id="IPR038881">
    <property type="entry name" value="Yae1-like"/>
</dbReference>
<gene>
    <name evidence="10" type="ORF">SCHPADRAFT_946509</name>
</gene>
<evidence type="ECO:0000259" key="9">
    <source>
        <dbReference type="Pfam" id="PF09811"/>
    </source>
</evidence>
<dbReference type="PANTHER" id="PTHR18829">
    <property type="entry name" value="PROTEIN YAE1 HOMOLOG"/>
    <property type="match status" value="1"/>
</dbReference>
<reference evidence="10 11" key="1">
    <citation type="submission" date="2015-04" db="EMBL/GenBank/DDBJ databases">
        <title>Complete genome sequence of Schizopora paradoxa KUC8140, a cosmopolitan wood degrader in East Asia.</title>
        <authorList>
            <consortium name="DOE Joint Genome Institute"/>
            <person name="Min B."/>
            <person name="Park H."/>
            <person name="Jang Y."/>
            <person name="Kim J.-J."/>
            <person name="Kim K.H."/>
            <person name="Pangilinan J."/>
            <person name="Lipzen A."/>
            <person name="Riley R."/>
            <person name="Grigoriev I.V."/>
            <person name="Spatafora J.W."/>
            <person name="Choi I.-G."/>
        </authorList>
    </citation>
    <scope>NUCLEOTIDE SEQUENCE [LARGE SCALE GENOMIC DNA]</scope>
    <source>
        <strain evidence="10 11">KUC8140</strain>
    </source>
</reference>
<evidence type="ECO:0000256" key="5">
    <source>
        <dbReference type="ARBA" id="ARBA00018400"/>
    </source>
</evidence>
<sequence>MNSPSDEEDWTAGEENAGYREGLDEGKEAALQEGFDEGFARVGGPIGRRLGSLRGYTTGLISVLSSEHVHLVTLPEGGRDLKQELADISRELHDVRFFDLTAASEVELPENKLEELKNAPMMKDFQSNTDTGDAAFEKLRILEERLKSLAVELGLSIRL</sequence>
<keyword evidence="6" id="KW-0963">Cytoplasm</keyword>
<feature type="domain" description="Essential protein Yae1 N-terminal" evidence="9">
    <location>
        <begin position="18"/>
        <end position="55"/>
    </location>
</feature>
<dbReference type="Proteomes" id="UP000053477">
    <property type="component" value="Unassembled WGS sequence"/>
</dbReference>
<keyword evidence="11" id="KW-1185">Reference proteome</keyword>
<protein>
    <recommendedName>
        <fullName evidence="5">Protein YAE1</fullName>
    </recommendedName>
    <alternativeName>
        <fullName evidence="4">Protein yae1</fullName>
    </alternativeName>
</protein>
<comment type="subcellular location">
    <subcellularLocation>
        <location evidence="2">Cytoplasm</location>
    </subcellularLocation>
    <subcellularLocation>
        <location evidence="1">Nucleus</location>
    </subcellularLocation>
</comment>
<dbReference type="Pfam" id="PF09811">
    <property type="entry name" value="Yae1_N"/>
    <property type="match status" value="1"/>
</dbReference>
<evidence type="ECO:0000256" key="3">
    <source>
        <dbReference type="ARBA" id="ARBA00007096"/>
    </source>
</evidence>
<dbReference type="PANTHER" id="PTHR18829:SF0">
    <property type="entry name" value="PROTEIN YAE1 HOMOLOG"/>
    <property type="match status" value="1"/>
</dbReference>
<evidence type="ECO:0000256" key="1">
    <source>
        <dbReference type="ARBA" id="ARBA00004123"/>
    </source>
</evidence>
<organism evidence="10 11">
    <name type="scientific">Schizopora paradoxa</name>
    <dbReference type="NCBI Taxonomy" id="27342"/>
    <lineage>
        <taxon>Eukaryota</taxon>
        <taxon>Fungi</taxon>
        <taxon>Dikarya</taxon>
        <taxon>Basidiomycota</taxon>
        <taxon>Agaricomycotina</taxon>
        <taxon>Agaricomycetes</taxon>
        <taxon>Hymenochaetales</taxon>
        <taxon>Schizoporaceae</taxon>
        <taxon>Schizopora</taxon>
    </lineage>
</organism>
<dbReference type="InterPro" id="IPR019191">
    <property type="entry name" value="Essential_protein_Yae1_N"/>
</dbReference>
<evidence type="ECO:0000256" key="6">
    <source>
        <dbReference type="ARBA" id="ARBA00022490"/>
    </source>
</evidence>
<evidence type="ECO:0000256" key="2">
    <source>
        <dbReference type="ARBA" id="ARBA00004496"/>
    </source>
</evidence>
<evidence type="ECO:0000256" key="8">
    <source>
        <dbReference type="SAM" id="MobiDB-lite"/>
    </source>
</evidence>
<feature type="region of interest" description="Disordered" evidence="8">
    <location>
        <begin position="1"/>
        <end position="31"/>
    </location>
</feature>